<sequence length="72" mass="7802">MSHESVNRATTDTAIWRKSSYSGGQGDCLELAQNVPALAPVRDSKDPGGPVIAFGRAAWKVFVTELGRQRSR</sequence>
<feature type="domain" description="DUF397" evidence="1">
    <location>
        <begin position="16"/>
        <end position="65"/>
    </location>
</feature>
<organism evidence="2 3">
    <name type="scientific">Streptomyces griseoloalbus</name>
    <dbReference type="NCBI Taxonomy" id="67303"/>
    <lineage>
        <taxon>Bacteria</taxon>
        <taxon>Bacillati</taxon>
        <taxon>Actinomycetota</taxon>
        <taxon>Actinomycetes</taxon>
        <taxon>Kitasatosporales</taxon>
        <taxon>Streptomycetaceae</taxon>
        <taxon>Streptomyces</taxon>
    </lineage>
</organism>
<gene>
    <name evidence="2" type="ORF">AB0D65_00495</name>
</gene>
<evidence type="ECO:0000259" key="1">
    <source>
        <dbReference type="Pfam" id="PF04149"/>
    </source>
</evidence>
<keyword evidence="3" id="KW-1185">Reference proteome</keyword>
<dbReference type="InterPro" id="IPR007278">
    <property type="entry name" value="DUF397"/>
</dbReference>
<dbReference type="Proteomes" id="UP001551582">
    <property type="component" value="Unassembled WGS sequence"/>
</dbReference>
<name>A0ABV3DXA3_9ACTN</name>
<evidence type="ECO:0000313" key="2">
    <source>
        <dbReference type="EMBL" id="MEU9349518.1"/>
    </source>
</evidence>
<comment type="caution">
    <text evidence="2">The sequence shown here is derived from an EMBL/GenBank/DDBJ whole genome shotgun (WGS) entry which is preliminary data.</text>
</comment>
<dbReference type="EMBL" id="JBEZLS010000001">
    <property type="protein sequence ID" value="MEU9349518.1"/>
    <property type="molecule type" value="Genomic_DNA"/>
</dbReference>
<protein>
    <submittedName>
        <fullName evidence="2">DUF397 domain-containing protein</fullName>
    </submittedName>
</protein>
<dbReference type="RefSeq" id="WP_359975405.1">
    <property type="nucleotide sequence ID" value="NZ_JBEZLS010000001.1"/>
</dbReference>
<proteinExistence type="predicted"/>
<reference evidence="2 3" key="1">
    <citation type="submission" date="2024-06" db="EMBL/GenBank/DDBJ databases">
        <title>The Natural Products Discovery Center: Release of the First 8490 Sequenced Strains for Exploring Actinobacteria Biosynthetic Diversity.</title>
        <authorList>
            <person name="Kalkreuter E."/>
            <person name="Kautsar S.A."/>
            <person name="Yang D."/>
            <person name="Bader C.D."/>
            <person name="Teijaro C.N."/>
            <person name="Fluegel L."/>
            <person name="Davis C.M."/>
            <person name="Simpson J.R."/>
            <person name="Lauterbach L."/>
            <person name="Steele A.D."/>
            <person name="Gui C."/>
            <person name="Meng S."/>
            <person name="Li G."/>
            <person name="Viehrig K."/>
            <person name="Ye F."/>
            <person name="Su P."/>
            <person name="Kiefer A.F."/>
            <person name="Nichols A."/>
            <person name="Cepeda A.J."/>
            <person name="Yan W."/>
            <person name="Fan B."/>
            <person name="Jiang Y."/>
            <person name="Adhikari A."/>
            <person name="Zheng C.-J."/>
            <person name="Schuster L."/>
            <person name="Cowan T.M."/>
            <person name="Smanski M.J."/>
            <person name="Chevrette M.G."/>
            <person name="De Carvalho L.P.S."/>
            <person name="Shen B."/>
        </authorList>
    </citation>
    <scope>NUCLEOTIDE SEQUENCE [LARGE SCALE GENOMIC DNA]</scope>
    <source>
        <strain evidence="2 3">NPDC048274</strain>
    </source>
</reference>
<dbReference type="Pfam" id="PF04149">
    <property type="entry name" value="DUF397"/>
    <property type="match status" value="1"/>
</dbReference>
<accession>A0ABV3DXA3</accession>
<evidence type="ECO:0000313" key="3">
    <source>
        <dbReference type="Proteomes" id="UP001551582"/>
    </source>
</evidence>